<dbReference type="AlphaFoldDB" id="A0AAV2AQ44"/>
<evidence type="ECO:0000256" key="1">
    <source>
        <dbReference type="SAM" id="MobiDB-lite"/>
    </source>
</evidence>
<name>A0AAV2AQ44_9ARAC</name>
<feature type="compositionally biased region" description="Basic and acidic residues" evidence="1">
    <location>
        <begin position="496"/>
        <end position="518"/>
    </location>
</feature>
<gene>
    <name evidence="2" type="ORF">LARSCL_LOCUS13569</name>
</gene>
<reference evidence="2 3" key="1">
    <citation type="submission" date="2024-04" db="EMBL/GenBank/DDBJ databases">
        <authorList>
            <person name="Rising A."/>
            <person name="Reimegard J."/>
            <person name="Sonavane S."/>
            <person name="Akerstrom W."/>
            <person name="Nylinder S."/>
            <person name="Hedman E."/>
            <person name="Kallberg Y."/>
        </authorList>
    </citation>
    <scope>NUCLEOTIDE SEQUENCE [LARGE SCALE GENOMIC DNA]</scope>
</reference>
<dbReference type="Proteomes" id="UP001497382">
    <property type="component" value="Unassembled WGS sequence"/>
</dbReference>
<feature type="region of interest" description="Disordered" evidence="1">
    <location>
        <begin position="490"/>
        <end position="518"/>
    </location>
</feature>
<accession>A0AAV2AQ44</accession>
<comment type="caution">
    <text evidence="2">The sequence shown here is derived from an EMBL/GenBank/DDBJ whole genome shotgun (WGS) entry which is preliminary data.</text>
</comment>
<dbReference type="EMBL" id="CAXIEN010000188">
    <property type="protein sequence ID" value="CAL1285199.1"/>
    <property type="molecule type" value="Genomic_DNA"/>
</dbReference>
<organism evidence="2 3">
    <name type="scientific">Larinioides sclopetarius</name>
    <dbReference type="NCBI Taxonomy" id="280406"/>
    <lineage>
        <taxon>Eukaryota</taxon>
        <taxon>Metazoa</taxon>
        <taxon>Ecdysozoa</taxon>
        <taxon>Arthropoda</taxon>
        <taxon>Chelicerata</taxon>
        <taxon>Arachnida</taxon>
        <taxon>Araneae</taxon>
        <taxon>Araneomorphae</taxon>
        <taxon>Entelegynae</taxon>
        <taxon>Araneoidea</taxon>
        <taxon>Araneidae</taxon>
        <taxon>Larinioides</taxon>
    </lineage>
</organism>
<protein>
    <submittedName>
        <fullName evidence="2">Uncharacterized protein</fullName>
    </submittedName>
</protein>
<keyword evidence="3" id="KW-1185">Reference proteome</keyword>
<evidence type="ECO:0000313" key="2">
    <source>
        <dbReference type="EMBL" id="CAL1285199.1"/>
    </source>
</evidence>
<proteinExistence type="predicted"/>
<sequence length="518" mass="61822">MTKQLSDVLKLSLQELALRKVAIVLWKGSHSLVSIRNFHFKSICYCDYQKYWCENVECKVSDKISKLQLPETSTKQLRQILKPIGLEILRWKKYHEDYLNDSSEVFEYFDVPILEKLCFTAVGTVDYRKTAEELVRCNVIDILKRYKLACLYCLDHYISEFWNELPQEKRIYFYSEDEDDRLHIKIPLLQFCWPYIIKGEEYKLVGMPESSSREPNVFYQHIFTYSSFAGNKTAVKYFFQKLSLEKREACIVNAVRHALGTGVGELNNYPWRFPKENVSEVVCYLLSLMTPEQQTLIFSLRPADVLGCFLDWPWQDAFLDTAEAMWTWMQCDDLERRARNYNNLLNKMERKIQNFDYCLPNLYQKFFLRSSSDFRKYFVDRECYYGTFFNELFNIQDTETINLILKIVDPEDRMRLALSKYTFERFYHFISIDQGHVVEMCIRETGLSKEDKKRMKEAFMQSLKRRDNEQIELGTPKWIRFFEFLDETNPNIQSKRSPDDETLTETKKLCCEKEGNSN</sequence>
<evidence type="ECO:0000313" key="3">
    <source>
        <dbReference type="Proteomes" id="UP001497382"/>
    </source>
</evidence>